<keyword evidence="2 5" id="KW-0812">Transmembrane</keyword>
<feature type="transmembrane region" description="Helical" evidence="5">
    <location>
        <begin position="81"/>
        <end position="99"/>
    </location>
</feature>
<accession>A4XCE9</accession>
<dbReference type="GO" id="GO:0022857">
    <property type="term" value="F:transmembrane transporter activity"/>
    <property type="evidence" value="ECO:0007669"/>
    <property type="project" value="InterPro"/>
</dbReference>
<feature type="transmembrane region" description="Helical" evidence="5">
    <location>
        <begin position="33"/>
        <end position="51"/>
    </location>
</feature>
<dbReference type="EMBL" id="CP000667">
    <property type="protein sequence ID" value="ABP56606.1"/>
    <property type="molecule type" value="Genomic_DNA"/>
</dbReference>
<evidence type="ECO:0000256" key="2">
    <source>
        <dbReference type="ARBA" id="ARBA00022692"/>
    </source>
</evidence>
<evidence type="ECO:0000313" key="7">
    <source>
        <dbReference type="EMBL" id="ABP56606.1"/>
    </source>
</evidence>
<dbReference type="Gene3D" id="1.20.1250.20">
    <property type="entry name" value="MFS general substrate transporter like domains"/>
    <property type="match status" value="1"/>
</dbReference>
<protein>
    <recommendedName>
        <fullName evidence="6">Major facilitator superfamily (MFS) profile domain-containing protein</fullName>
    </recommendedName>
</protein>
<sequence>MTVPIGRFADRYGPRNVLLANCLRPAAGYLADLGVHGFTLFVVVASLLFVMDRAGQPLNQTLVGRLIVGAERNRTMGFIHALRNVGFTVGFSLAGIALATGSVTAFRWLFIGNALSFVLTFGLRCLLPSVRLSVTVAAEGGAPAPPVVAPMRNRPFVLVTAANGVLFLHDVILIMVLPLWVANHTSAPI</sequence>
<feature type="domain" description="Major facilitator superfamily (MFS) profile" evidence="6">
    <location>
        <begin position="1"/>
        <end position="189"/>
    </location>
</feature>
<keyword evidence="4 5" id="KW-0472">Membrane</keyword>
<evidence type="ECO:0000256" key="1">
    <source>
        <dbReference type="ARBA" id="ARBA00004651"/>
    </source>
</evidence>
<dbReference type="InterPro" id="IPR020846">
    <property type="entry name" value="MFS_dom"/>
</dbReference>
<proteinExistence type="predicted"/>
<reference evidence="8" key="1">
    <citation type="journal article" date="2007" name="Proc. Natl. Acad. Sci. U.S.A.">
        <title>Genome sequencing reveals complex secondary metabolome in the marine actinomycete Salinispora tropica.</title>
        <authorList>
            <person name="Udwary D.W."/>
            <person name="Zeigler L."/>
            <person name="Asolkar R.N."/>
            <person name="Singan V."/>
            <person name="Lapidus A."/>
            <person name="Fenical W."/>
            <person name="Jensen P.R."/>
            <person name="Moore B.S."/>
        </authorList>
    </citation>
    <scope>NUCLEOTIDE SEQUENCE [LARGE SCALE GENOMIC DNA]</scope>
    <source>
        <strain evidence="8">ATCC BAA-916 / DSM 44818 / CNB-440</strain>
    </source>
</reference>
<comment type="subcellular location">
    <subcellularLocation>
        <location evidence="1">Cell membrane</location>
        <topology evidence="1">Multi-pass membrane protein</topology>
    </subcellularLocation>
</comment>
<evidence type="ECO:0000256" key="5">
    <source>
        <dbReference type="SAM" id="Phobius"/>
    </source>
</evidence>
<dbReference type="GO" id="GO:0005886">
    <property type="term" value="C:plasma membrane"/>
    <property type="evidence" value="ECO:0007669"/>
    <property type="project" value="UniProtKB-SubCell"/>
</dbReference>
<dbReference type="InterPro" id="IPR011701">
    <property type="entry name" value="MFS"/>
</dbReference>
<dbReference type="Pfam" id="PF07690">
    <property type="entry name" value="MFS_1"/>
    <property type="match status" value="1"/>
</dbReference>
<dbReference type="Proteomes" id="UP000000235">
    <property type="component" value="Chromosome"/>
</dbReference>
<dbReference type="eggNOG" id="COG0477">
    <property type="taxonomic scope" value="Bacteria"/>
</dbReference>
<evidence type="ECO:0000259" key="6">
    <source>
        <dbReference type="PROSITE" id="PS50850"/>
    </source>
</evidence>
<dbReference type="SUPFAM" id="SSF103473">
    <property type="entry name" value="MFS general substrate transporter"/>
    <property type="match status" value="1"/>
</dbReference>
<feature type="transmembrane region" description="Helical" evidence="5">
    <location>
        <begin position="105"/>
        <end position="127"/>
    </location>
</feature>
<keyword evidence="3 5" id="KW-1133">Transmembrane helix</keyword>
<dbReference type="InterPro" id="IPR036259">
    <property type="entry name" value="MFS_trans_sf"/>
</dbReference>
<dbReference type="KEGG" id="stp:Strop_4177"/>
<dbReference type="HOGENOM" id="CLU_1433550_0_0_11"/>
<name>A4XCE9_SALTO</name>
<gene>
    <name evidence="7" type="ordered locus">Strop_4177</name>
</gene>
<dbReference type="AlphaFoldDB" id="A4XCE9"/>
<dbReference type="STRING" id="369723.Strop_4177"/>
<evidence type="ECO:0000256" key="3">
    <source>
        <dbReference type="ARBA" id="ARBA00022989"/>
    </source>
</evidence>
<organism evidence="7 8">
    <name type="scientific">Salinispora tropica (strain ATCC BAA-916 / DSM 44818 / JCM 13857 / NBRC 105044 / CNB-440)</name>
    <dbReference type="NCBI Taxonomy" id="369723"/>
    <lineage>
        <taxon>Bacteria</taxon>
        <taxon>Bacillati</taxon>
        <taxon>Actinomycetota</taxon>
        <taxon>Actinomycetes</taxon>
        <taxon>Micromonosporales</taxon>
        <taxon>Micromonosporaceae</taxon>
        <taxon>Salinispora</taxon>
    </lineage>
</organism>
<evidence type="ECO:0000313" key="8">
    <source>
        <dbReference type="Proteomes" id="UP000000235"/>
    </source>
</evidence>
<dbReference type="PROSITE" id="PS50850">
    <property type="entry name" value="MFS"/>
    <property type="match status" value="1"/>
</dbReference>
<keyword evidence="8" id="KW-1185">Reference proteome</keyword>
<feature type="transmembrane region" description="Helical" evidence="5">
    <location>
        <begin position="156"/>
        <end position="181"/>
    </location>
</feature>
<evidence type="ECO:0000256" key="4">
    <source>
        <dbReference type="ARBA" id="ARBA00023136"/>
    </source>
</evidence>